<dbReference type="Pfam" id="PF19404">
    <property type="entry name" value="DUF5977"/>
    <property type="match status" value="1"/>
</dbReference>
<dbReference type="RefSeq" id="WP_338840987.1">
    <property type="nucleotide sequence ID" value="NZ_CP147988.1"/>
</dbReference>
<gene>
    <name evidence="2" type="ORF">V6624_04370</name>
</gene>
<dbReference type="Proteomes" id="UP001447857">
    <property type="component" value="Chromosome"/>
</dbReference>
<accession>A0ABZ2Q9R3</accession>
<name>A0ABZ2Q9R3_9FLAO</name>
<feature type="domain" description="DUF5977" evidence="1">
    <location>
        <begin position="25"/>
        <end position="89"/>
    </location>
</feature>
<proteinExistence type="predicted"/>
<sequence length="286" mass="31305">MEENITYKPFAYIDQYSPAEGTTVYYNTEKTLAVKKNDCSYETAGNLVTLIAPANKFVSTESVADADEQAQAWLTANAQAYANNTGICSIRTTAWRGSDPSCVLEPSTSLLPFDYMIVKYKWAFGAGADLDTFTGLINTGIDTLDNKWVGYGLGSEVPANTSSQDSYVMWGGDVQDLTGTETCLINFKKLKEDYSSLNDIQVRMAGVWWSSKNTGNIDVEITTYLGGTMTKVDKDIVNSNGQQIQQLNFSKNVSVKGTHLAIDQATNIGYINYSSNSSTANIVINY</sequence>
<keyword evidence="3" id="KW-1185">Reference proteome</keyword>
<evidence type="ECO:0000313" key="2">
    <source>
        <dbReference type="EMBL" id="WXK50875.1"/>
    </source>
</evidence>
<reference evidence="2 3" key="1">
    <citation type="submission" date="2024-02" db="EMBL/GenBank/DDBJ databases">
        <title>complete genome of Flavobacterium ginsenosidimutans Str. YTB16.</title>
        <authorList>
            <person name="Wang Q."/>
        </authorList>
    </citation>
    <scope>NUCLEOTIDE SEQUENCE [LARGE SCALE GENOMIC DNA]</scope>
    <source>
        <strain evidence="2 3">YTB16</strain>
    </source>
</reference>
<evidence type="ECO:0000313" key="3">
    <source>
        <dbReference type="Proteomes" id="UP001447857"/>
    </source>
</evidence>
<protein>
    <submittedName>
        <fullName evidence="2">DUF5977 domain-containing protein</fullName>
    </submittedName>
</protein>
<evidence type="ECO:0000259" key="1">
    <source>
        <dbReference type="Pfam" id="PF19404"/>
    </source>
</evidence>
<dbReference type="EMBL" id="CP147988">
    <property type="protein sequence ID" value="WXK50875.1"/>
    <property type="molecule type" value="Genomic_DNA"/>
</dbReference>
<dbReference type="InterPro" id="IPR046020">
    <property type="entry name" value="DUF5977"/>
</dbReference>
<organism evidence="2 3">
    <name type="scientific">Flavobacterium ginsenosidimutans</name>
    <dbReference type="NCBI Taxonomy" id="687844"/>
    <lineage>
        <taxon>Bacteria</taxon>
        <taxon>Pseudomonadati</taxon>
        <taxon>Bacteroidota</taxon>
        <taxon>Flavobacteriia</taxon>
        <taxon>Flavobacteriales</taxon>
        <taxon>Flavobacteriaceae</taxon>
        <taxon>Flavobacterium</taxon>
    </lineage>
</organism>